<feature type="transmembrane region" description="Helical" evidence="6">
    <location>
        <begin position="20"/>
        <end position="41"/>
    </location>
</feature>
<keyword evidence="10" id="KW-1185">Reference proteome</keyword>
<reference evidence="10" key="1">
    <citation type="submission" date="2020-01" db="EMBL/GenBank/DDBJ databases">
        <title>Sphingomonas sp. strain CSW-10.</title>
        <authorList>
            <person name="Chen W.-M."/>
        </authorList>
    </citation>
    <scope>NUCLEOTIDE SEQUENCE [LARGE SCALE GENOMIC DNA]</scope>
    <source>
        <strain evidence="10">NST-5</strain>
    </source>
</reference>
<dbReference type="InterPro" id="IPR025857">
    <property type="entry name" value="MacB_PCD"/>
</dbReference>
<feature type="transmembrane region" description="Helical" evidence="6">
    <location>
        <begin position="381"/>
        <end position="407"/>
    </location>
</feature>
<dbReference type="Pfam" id="PF02687">
    <property type="entry name" value="FtsX"/>
    <property type="match status" value="2"/>
</dbReference>
<sequence length="810" mass="92976">MIKNWARLFIHHFKNHKIFAILNILGLGIGIAGIIFAILYWNDEHSYESWNPDKDKVYVSVSTIADEFVWASNVSGFVPYFEKNFPEIESYCYFENWYDENVLQSGNKRTIAKVIAAQKDFFEMFPFPFTHGNSKTALQDENSVALREDLAKAFFGEKNPLGKTILFRDKNYLIRGVYKIPGNTMLKPQVVINNMEKRLTDDVNNWGNFNYGLLIKLKNTEQKQAVEQKMTQIVFENRDVKRAKAEGVSIEEWKKRKENQFSIKLQPLSQLRLDSSVEALPEHAGNYQFLMIMVGISVLILILSIVNYINLATANAVKRAKEVGVRKIFGATKSNIVSQFLFETAIITGIAIFFALLLVELTLPYYNDFLGKNLVIEGSQFYGQLVLIFVVVIVLAGMLPAIYVANFQTIKVLKGNYSRSKKGTFTRNFMLVLQFAIATFFMVGSYIVYQQIDFVMKKDLGFNGEQILQIVYNNNYDYLIDPDFEKTVAQKYFSTKEQLLQIDGVKTVSAGSFSFGNNVGASSSFEYGVHSVQSKNMLIDFGMLEMMKIKIKEGRYFSSQFALDTVSSVILNETAVRLMKEKNPIGKEIRWNDKMLKIVGVVKDFHINGPQEEIPPMTFFHPKTIPWMILNANTIYLEVEAGKIEEVLAKTETLWKTKVDPEFPFQYDFADKSFARSYQNYVYQRNLFSLLNIVVILIALFGLFAISSYSIQRRMKEIAIRKTLGAETKSLLQNLSKQYIWFCVTGFIIAVIPVYILLNKWLENFVYRIEISVVPFVLGFLILMIATLFVVLSNAFNATKVNVLQYLKYE</sequence>
<dbReference type="EMBL" id="JAABLM010000017">
    <property type="protein sequence ID" value="NBL65926.1"/>
    <property type="molecule type" value="Genomic_DNA"/>
</dbReference>
<evidence type="ECO:0000313" key="10">
    <source>
        <dbReference type="Proteomes" id="UP000798602"/>
    </source>
</evidence>
<protein>
    <submittedName>
        <fullName evidence="9">FtsX-like permease family protein</fullName>
    </submittedName>
</protein>
<organism evidence="9 10">
    <name type="scientific">Flavobacterium ichthyis</name>
    <dbReference type="NCBI Taxonomy" id="2698827"/>
    <lineage>
        <taxon>Bacteria</taxon>
        <taxon>Pseudomonadati</taxon>
        <taxon>Bacteroidota</taxon>
        <taxon>Flavobacteriia</taxon>
        <taxon>Flavobacteriales</taxon>
        <taxon>Flavobacteriaceae</taxon>
        <taxon>Flavobacterium</taxon>
    </lineage>
</organism>
<evidence type="ECO:0000256" key="5">
    <source>
        <dbReference type="ARBA" id="ARBA00023136"/>
    </source>
</evidence>
<feature type="domain" description="MacB-like periplasmic core" evidence="8">
    <location>
        <begin position="436"/>
        <end position="608"/>
    </location>
</feature>
<keyword evidence="3 6" id="KW-0812">Transmembrane</keyword>
<dbReference type="Pfam" id="PF12704">
    <property type="entry name" value="MacB_PCD"/>
    <property type="match status" value="2"/>
</dbReference>
<dbReference type="InterPro" id="IPR003838">
    <property type="entry name" value="ABC3_permease_C"/>
</dbReference>
<feature type="transmembrane region" description="Helical" evidence="6">
    <location>
        <begin position="773"/>
        <end position="792"/>
    </location>
</feature>
<comment type="subcellular location">
    <subcellularLocation>
        <location evidence="1">Cell membrane</location>
        <topology evidence="1">Multi-pass membrane protein</topology>
    </subcellularLocation>
</comment>
<feature type="transmembrane region" description="Helical" evidence="6">
    <location>
        <begin position="289"/>
        <end position="311"/>
    </location>
</feature>
<dbReference type="Proteomes" id="UP000798602">
    <property type="component" value="Unassembled WGS sequence"/>
</dbReference>
<comment type="caution">
    <text evidence="9">The sequence shown here is derived from an EMBL/GenBank/DDBJ whole genome shotgun (WGS) entry which is preliminary data.</text>
</comment>
<dbReference type="PANTHER" id="PTHR30572">
    <property type="entry name" value="MEMBRANE COMPONENT OF TRANSPORTER-RELATED"/>
    <property type="match status" value="1"/>
</dbReference>
<dbReference type="PANTHER" id="PTHR30572:SF18">
    <property type="entry name" value="ABC-TYPE MACROLIDE FAMILY EXPORT SYSTEM PERMEASE COMPONENT 2"/>
    <property type="match status" value="1"/>
</dbReference>
<gene>
    <name evidence="9" type="ORF">GV828_12015</name>
</gene>
<dbReference type="RefSeq" id="WP_166537746.1">
    <property type="nucleotide sequence ID" value="NZ_JAABLM010000017.1"/>
</dbReference>
<keyword evidence="2" id="KW-1003">Cell membrane</keyword>
<evidence type="ECO:0000256" key="3">
    <source>
        <dbReference type="ARBA" id="ARBA00022692"/>
    </source>
</evidence>
<feature type="transmembrane region" description="Helical" evidence="6">
    <location>
        <begin position="739"/>
        <end position="758"/>
    </location>
</feature>
<accession>A0ABW9ZB52</accession>
<evidence type="ECO:0000256" key="1">
    <source>
        <dbReference type="ARBA" id="ARBA00004651"/>
    </source>
</evidence>
<keyword evidence="4 6" id="KW-1133">Transmembrane helix</keyword>
<feature type="transmembrane region" description="Helical" evidence="6">
    <location>
        <begin position="428"/>
        <end position="449"/>
    </location>
</feature>
<evidence type="ECO:0000259" key="7">
    <source>
        <dbReference type="Pfam" id="PF02687"/>
    </source>
</evidence>
<proteinExistence type="predicted"/>
<dbReference type="InterPro" id="IPR050250">
    <property type="entry name" value="Macrolide_Exporter_MacB"/>
</dbReference>
<evidence type="ECO:0000313" key="9">
    <source>
        <dbReference type="EMBL" id="NBL65926.1"/>
    </source>
</evidence>
<feature type="domain" description="ABC3 transporter permease C-terminal" evidence="7">
    <location>
        <begin position="296"/>
        <end position="405"/>
    </location>
</feature>
<feature type="domain" description="ABC3 transporter permease C-terminal" evidence="7">
    <location>
        <begin position="691"/>
        <end position="802"/>
    </location>
</feature>
<evidence type="ECO:0000256" key="2">
    <source>
        <dbReference type="ARBA" id="ARBA00022475"/>
    </source>
</evidence>
<evidence type="ECO:0000256" key="4">
    <source>
        <dbReference type="ARBA" id="ARBA00022989"/>
    </source>
</evidence>
<feature type="transmembrane region" description="Helical" evidence="6">
    <location>
        <begin position="340"/>
        <end position="361"/>
    </location>
</feature>
<name>A0ABW9ZB52_9FLAO</name>
<evidence type="ECO:0000256" key="6">
    <source>
        <dbReference type="SAM" id="Phobius"/>
    </source>
</evidence>
<evidence type="ECO:0000259" key="8">
    <source>
        <dbReference type="Pfam" id="PF12704"/>
    </source>
</evidence>
<keyword evidence="5 6" id="KW-0472">Membrane</keyword>
<feature type="domain" description="MacB-like periplasmic core" evidence="8">
    <location>
        <begin position="21"/>
        <end position="233"/>
    </location>
</feature>
<feature type="transmembrane region" description="Helical" evidence="6">
    <location>
        <begin position="687"/>
        <end position="706"/>
    </location>
</feature>